<dbReference type="Proteomes" id="UP000183299">
    <property type="component" value="Unassembled WGS sequence"/>
</dbReference>
<dbReference type="InterPro" id="IPR055706">
    <property type="entry name" value="Slg1/2_DUF7282"/>
</dbReference>
<gene>
    <name evidence="3" type="ORF">SAMN04488138_108179</name>
</gene>
<evidence type="ECO:0000313" key="3">
    <source>
        <dbReference type="EMBL" id="SFJ71073.1"/>
    </source>
</evidence>
<dbReference type="EMBL" id="FORY01000008">
    <property type="protein sequence ID" value="SFJ71073.1"/>
    <property type="molecule type" value="Genomic_DNA"/>
</dbReference>
<name>A0A1I3TKL6_9RHOB</name>
<protein>
    <recommendedName>
        <fullName evidence="2">DUF7282 domain-containing protein</fullName>
    </recommendedName>
</protein>
<sequence>MITHTVKTLVAATLLAAAGSAAFAGANYIKVGDAQNTNSGVTLELVRADADGVIYAYDARSGTEGKVLGSTPVKAGANSDVRVNFKTPALNDVLAVLYTDDTTTPSATAQVHESD</sequence>
<keyword evidence="1" id="KW-0732">Signal</keyword>
<feature type="chain" id="PRO_5010213279" description="DUF7282 domain-containing protein" evidence="1">
    <location>
        <begin position="25"/>
        <end position="115"/>
    </location>
</feature>
<keyword evidence="4" id="KW-1185">Reference proteome</keyword>
<evidence type="ECO:0000313" key="4">
    <source>
        <dbReference type="Proteomes" id="UP000183299"/>
    </source>
</evidence>
<dbReference type="RefSeq" id="WP_066599774.1">
    <property type="nucleotide sequence ID" value="NZ_FORY01000008.1"/>
</dbReference>
<dbReference type="GeneID" id="98665376"/>
<proteinExistence type="predicted"/>
<dbReference type="Pfam" id="PF23951">
    <property type="entry name" value="DUF7282"/>
    <property type="match status" value="1"/>
</dbReference>
<dbReference type="STRING" id="576117.SAMN04488138_108179"/>
<feature type="domain" description="DUF7282" evidence="2">
    <location>
        <begin position="29"/>
        <end position="104"/>
    </location>
</feature>
<reference evidence="3 4" key="1">
    <citation type="submission" date="2016-10" db="EMBL/GenBank/DDBJ databases">
        <authorList>
            <person name="de Groot N.N."/>
        </authorList>
    </citation>
    <scope>NUCLEOTIDE SEQUENCE [LARGE SCALE GENOMIC DNA]</scope>
    <source>
        <strain evidence="3 4">CGMCC 1.8891</strain>
    </source>
</reference>
<feature type="signal peptide" evidence="1">
    <location>
        <begin position="1"/>
        <end position="24"/>
    </location>
</feature>
<organism evidence="3 4">
    <name type="scientific">Celeribacter halophilus</name>
    <dbReference type="NCBI Taxonomy" id="576117"/>
    <lineage>
        <taxon>Bacteria</taxon>
        <taxon>Pseudomonadati</taxon>
        <taxon>Pseudomonadota</taxon>
        <taxon>Alphaproteobacteria</taxon>
        <taxon>Rhodobacterales</taxon>
        <taxon>Roseobacteraceae</taxon>
        <taxon>Celeribacter</taxon>
    </lineage>
</organism>
<evidence type="ECO:0000256" key="1">
    <source>
        <dbReference type="SAM" id="SignalP"/>
    </source>
</evidence>
<accession>A0A1I3TKL6</accession>
<dbReference type="AlphaFoldDB" id="A0A1I3TKL6"/>
<evidence type="ECO:0000259" key="2">
    <source>
        <dbReference type="Pfam" id="PF23951"/>
    </source>
</evidence>